<evidence type="ECO:0000259" key="1">
    <source>
        <dbReference type="Pfam" id="PF03358"/>
    </source>
</evidence>
<dbReference type="SUPFAM" id="SSF52218">
    <property type="entry name" value="Flavoproteins"/>
    <property type="match status" value="1"/>
</dbReference>
<comment type="caution">
    <text evidence="2">The sequence shown here is derived from an EMBL/GenBank/DDBJ whole genome shotgun (WGS) entry which is preliminary data.</text>
</comment>
<dbReference type="Gene3D" id="3.40.50.360">
    <property type="match status" value="1"/>
</dbReference>
<reference evidence="2 3" key="1">
    <citation type="submission" date="2021-08" db="EMBL/GenBank/DDBJ databases">
        <title>Streptomyces sp. PTM05 isolated from lichen.</title>
        <authorList>
            <person name="Somphong A."/>
            <person name="Phongsopitanun W."/>
            <person name="Tanasupawat S."/>
        </authorList>
    </citation>
    <scope>NUCLEOTIDE SEQUENCE [LARGE SCALE GENOMIC DNA]</scope>
    <source>
        <strain evidence="2 3">Ptm05</strain>
    </source>
</reference>
<dbReference type="EMBL" id="JAINVZ010000030">
    <property type="protein sequence ID" value="MBY8888847.1"/>
    <property type="molecule type" value="Genomic_DNA"/>
</dbReference>
<protein>
    <submittedName>
        <fullName evidence="2">NAD(P)H-dependent oxidoreductase</fullName>
    </submittedName>
</protein>
<dbReference type="Pfam" id="PF03358">
    <property type="entry name" value="FMN_red"/>
    <property type="match status" value="1"/>
</dbReference>
<dbReference type="InterPro" id="IPR029039">
    <property type="entry name" value="Flavoprotein-like_sf"/>
</dbReference>
<proteinExistence type="predicted"/>
<keyword evidence="3" id="KW-1185">Reference proteome</keyword>
<evidence type="ECO:0000313" key="3">
    <source>
        <dbReference type="Proteomes" id="UP001198565"/>
    </source>
</evidence>
<feature type="domain" description="NADPH-dependent FMN reductase-like" evidence="1">
    <location>
        <begin position="1"/>
        <end position="143"/>
    </location>
</feature>
<dbReference type="Proteomes" id="UP001198565">
    <property type="component" value="Unassembled WGS sequence"/>
</dbReference>
<accession>A0ABS7R063</accession>
<dbReference type="InterPro" id="IPR050712">
    <property type="entry name" value="NAD(P)H-dep_reductase"/>
</dbReference>
<dbReference type="InterPro" id="IPR005025">
    <property type="entry name" value="FMN_Rdtase-like_dom"/>
</dbReference>
<dbReference type="PANTHER" id="PTHR30543">
    <property type="entry name" value="CHROMATE REDUCTASE"/>
    <property type="match status" value="1"/>
</dbReference>
<dbReference type="RefSeq" id="WP_222981644.1">
    <property type="nucleotide sequence ID" value="NZ_JAINVZ010000030.1"/>
</dbReference>
<organism evidence="2 3">
    <name type="scientific">Streptantibioticus parmotrematis</name>
    <dbReference type="NCBI Taxonomy" id="2873249"/>
    <lineage>
        <taxon>Bacteria</taxon>
        <taxon>Bacillati</taxon>
        <taxon>Actinomycetota</taxon>
        <taxon>Actinomycetes</taxon>
        <taxon>Kitasatosporales</taxon>
        <taxon>Streptomycetaceae</taxon>
        <taxon>Streptantibioticus</taxon>
    </lineage>
</organism>
<name>A0ABS7R063_9ACTN</name>
<sequence length="184" mass="19047">MRILGLCGSLRSGSFNASVLRTATDLTVAPREFVVWPDLGRLPFFDADVEATALPGIVADLRAAVGAADGVLVVTPEYAHGTSGVLKNALEWMVGGGEIAGKPVALASASTAITGGDSARAWVSQTLTVMSARVIPQDLRVPQAARKFADGRITDEPTLTALRELLDALAEAAAEANETNGTFA</sequence>
<evidence type="ECO:0000313" key="2">
    <source>
        <dbReference type="EMBL" id="MBY8888847.1"/>
    </source>
</evidence>
<dbReference type="PANTHER" id="PTHR30543:SF21">
    <property type="entry name" value="NAD(P)H-DEPENDENT FMN REDUCTASE LOT6"/>
    <property type="match status" value="1"/>
</dbReference>
<gene>
    <name evidence="2" type="ORF">K7472_28970</name>
</gene>